<dbReference type="EMBL" id="AP029170">
    <property type="protein sequence ID" value="BFD45729.1"/>
    <property type="molecule type" value="Genomic_DNA"/>
</dbReference>
<dbReference type="AlphaFoldDB" id="A0AAT9G7F9"/>
<protein>
    <recommendedName>
        <fullName evidence="2">Phosphoribosyl-ATP pyrophosphohydrolase</fullName>
    </recommendedName>
</protein>
<reference evidence="1" key="1">
    <citation type="submission" date="2024-01" db="EMBL/GenBank/DDBJ databases">
        <title>Sequencing the genomes of a sandfly, Sergentomyia squamirostris, and its two endosymbionts.</title>
        <authorList>
            <person name="Itokawa K."/>
            <person name="Sanjoba C."/>
        </authorList>
    </citation>
    <scope>NUCLEOTIDE SEQUENCE</scope>
    <source>
        <strain evidence="1">RiSSQ</strain>
    </source>
</reference>
<dbReference type="CDD" id="cd11532">
    <property type="entry name" value="NTP-PPase_COG4997"/>
    <property type="match status" value="1"/>
</dbReference>
<proteinExistence type="predicted"/>
<name>A0AAT9G7F9_9RICK</name>
<gene>
    <name evidence="1" type="ORF">DMENIID0002_03750</name>
</gene>
<organism evidence="1">
    <name type="scientific">Candidatus Tisiphia endosymbiont of Sergentomyia squamirostris</name>
    <dbReference type="NCBI Taxonomy" id="3113639"/>
    <lineage>
        <taxon>Bacteria</taxon>
        <taxon>Pseudomonadati</taxon>
        <taxon>Pseudomonadota</taxon>
        <taxon>Alphaproteobacteria</taxon>
        <taxon>Rickettsiales</taxon>
        <taxon>Rickettsiaceae</taxon>
        <taxon>Rickettsieae</taxon>
        <taxon>Candidatus Tisiphia</taxon>
    </lineage>
</organism>
<dbReference type="InterPro" id="IPR038735">
    <property type="entry name" value="MSMEG_1276-like_NTP-PPase_dom"/>
</dbReference>
<sequence>MTKLVRDLIPQIILKFGRIPVFRIAELAEYKQLLRQKLSEEVEEFLESESIEEIADIIEVLEVICNSNSYKLKDILNIKKHKKDTNGAFDNKIVLEKITIKT</sequence>
<evidence type="ECO:0008006" key="2">
    <source>
        <dbReference type="Google" id="ProtNLM"/>
    </source>
</evidence>
<evidence type="ECO:0000313" key="1">
    <source>
        <dbReference type="EMBL" id="BFD45729.1"/>
    </source>
</evidence>
<accession>A0AAT9G7F9</accession>